<keyword evidence="4" id="KW-1185">Reference proteome</keyword>
<reference evidence="3" key="1">
    <citation type="submission" date="2023-10" db="EMBL/GenBank/DDBJ databases">
        <authorList>
            <person name="Chen Y."/>
            <person name="Shah S."/>
            <person name="Dougan E. K."/>
            <person name="Thang M."/>
            <person name="Chan C."/>
        </authorList>
    </citation>
    <scope>NUCLEOTIDE SEQUENCE [LARGE SCALE GENOMIC DNA]</scope>
</reference>
<proteinExistence type="predicted"/>
<name>A0ABN9W6U8_9DINO</name>
<dbReference type="Proteomes" id="UP001189429">
    <property type="component" value="Unassembled WGS sequence"/>
</dbReference>
<organism evidence="3 4">
    <name type="scientific">Prorocentrum cordatum</name>
    <dbReference type="NCBI Taxonomy" id="2364126"/>
    <lineage>
        <taxon>Eukaryota</taxon>
        <taxon>Sar</taxon>
        <taxon>Alveolata</taxon>
        <taxon>Dinophyceae</taxon>
        <taxon>Prorocentrales</taxon>
        <taxon>Prorocentraceae</taxon>
        <taxon>Prorocentrum</taxon>
    </lineage>
</organism>
<feature type="region of interest" description="Disordered" evidence="1">
    <location>
        <begin position="105"/>
        <end position="131"/>
    </location>
</feature>
<dbReference type="EMBL" id="CAUYUJ010018233">
    <property type="protein sequence ID" value="CAK0881828.1"/>
    <property type="molecule type" value="Genomic_DNA"/>
</dbReference>
<evidence type="ECO:0000313" key="4">
    <source>
        <dbReference type="Proteomes" id="UP001189429"/>
    </source>
</evidence>
<feature type="chain" id="PRO_5046651082" evidence="2">
    <location>
        <begin position="28"/>
        <end position="131"/>
    </location>
</feature>
<evidence type="ECO:0000313" key="3">
    <source>
        <dbReference type="EMBL" id="CAK0881828.1"/>
    </source>
</evidence>
<keyword evidence="2" id="KW-0732">Signal</keyword>
<evidence type="ECO:0000256" key="1">
    <source>
        <dbReference type="SAM" id="MobiDB-lite"/>
    </source>
</evidence>
<evidence type="ECO:0000256" key="2">
    <source>
        <dbReference type="SAM" id="SignalP"/>
    </source>
</evidence>
<gene>
    <name evidence="3" type="ORF">PCOR1329_LOCUS64541</name>
</gene>
<accession>A0ABN9W6U8</accession>
<protein>
    <submittedName>
        <fullName evidence="3">Uncharacterized protein</fullName>
    </submittedName>
</protein>
<sequence length="131" mass="11939">MARGRSVALPCAVVVLIMCATLHQAFAGLPGRADFSKVALRAEPVSAAVAAAAATAAAKTAAAAGAAKAAAGAAAAGGAKAAAAGAAGATGAKAAGLGAVASAGPREPALQRVPVRPDDGAEPSAAAASDS</sequence>
<feature type="signal peptide" evidence="2">
    <location>
        <begin position="1"/>
        <end position="27"/>
    </location>
</feature>
<comment type="caution">
    <text evidence="3">The sequence shown here is derived from an EMBL/GenBank/DDBJ whole genome shotgun (WGS) entry which is preliminary data.</text>
</comment>